<proteinExistence type="predicted"/>
<sequence>MPELVRPSEQHQGSFLAAVREAQATGSGLGDTLAWDPAELEAEFPAFLTHLHRYEPGNALPNGFVYSEVWWLVEGGEYLGRVNIRHTLNERLREFGGHIGYEVRPSARRRGHATRMLRLALARAHALGIERALVTCDVNNLGSRAVIEANSGELEGEFQLAFHPVPIRRYWVPTAPARSVEPVKRTRVH</sequence>
<dbReference type="CDD" id="cd04301">
    <property type="entry name" value="NAT_SF"/>
    <property type="match status" value="1"/>
</dbReference>
<feature type="domain" description="N-acetyltransferase" evidence="1">
    <location>
        <begin position="17"/>
        <end position="176"/>
    </location>
</feature>
<dbReference type="Proteomes" id="UP000199223">
    <property type="component" value="Unassembled WGS sequence"/>
</dbReference>
<dbReference type="OrthoDB" id="9797989at2"/>
<dbReference type="Pfam" id="PF13302">
    <property type="entry name" value="Acetyltransf_3"/>
    <property type="match status" value="1"/>
</dbReference>
<dbReference type="PANTHER" id="PTHR39173">
    <property type="entry name" value="ACETYLTRANSFERASE"/>
    <property type="match status" value="1"/>
</dbReference>
<dbReference type="PANTHER" id="PTHR39173:SF1">
    <property type="entry name" value="ACETYLTRANSFERASE"/>
    <property type="match status" value="1"/>
</dbReference>
<keyword evidence="3" id="KW-1185">Reference proteome</keyword>
<dbReference type="PROSITE" id="PS51186">
    <property type="entry name" value="GNAT"/>
    <property type="match status" value="1"/>
</dbReference>
<dbReference type="InterPro" id="IPR016181">
    <property type="entry name" value="Acyl_CoA_acyltransferase"/>
</dbReference>
<dbReference type="Gene3D" id="3.40.630.30">
    <property type="match status" value="1"/>
</dbReference>
<dbReference type="SUPFAM" id="SSF55729">
    <property type="entry name" value="Acyl-CoA N-acyltransferases (Nat)"/>
    <property type="match status" value="1"/>
</dbReference>
<dbReference type="GO" id="GO:0016747">
    <property type="term" value="F:acyltransferase activity, transferring groups other than amino-acyl groups"/>
    <property type="evidence" value="ECO:0007669"/>
    <property type="project" value="InterPro"/>
</dbReference>
<dbReference type="EMBL" id="FNZA01000005">
    <property type="protein sequence ID" value="SEJ22673.1"/>
    <property type="molecule type" value="Genomic_DNA"/>
</dbReference>
<reference evidence="3" key="1">
    <citation type="submission" date="2016-10" db="EMBL/GenBank/DDBJ databases">
        <authorList>
            <person name="Varghese N."/>
            <person name="Submissions S."/>
        </authorList>
    </citation>
    <scope>NUCLEOTIDE SEQUENCE [LARGE SCALE GENOMIC DNA]</scope>
    <source>
        <strain evidence="3">CGMCC 1.10218</strain>
    </source>
</reference>
<name>A0A1H6X0J7_9DEIO</name>
<gene>
    <name evidence="2" type="ORF">SAMN04488058_10541</name>
</gene>
<protein>
    <submittedName>
        <fullName evidence="2">Predicted acetyltransferase</fullName>
    </submittedName>
</protein>
<evidence type="ECO:0000313" key="2">
    <source>
        <dbReference type="EMBL" id="SEJ22673.1"/>
    </source>
</evidence>
<dbReference type="InterPro" id="IPR000182">
    <property type="entry name" value="GNAT_dom"/>
</dbReference>
<keyword evidence="2" id="KW-0808">Transferase</keyword>
<evidence type="ECO:0000313" key="3">
    <source>
        <dbReference type="Proteomes" id="UP000199223"/>
    </source>
</evidence>
<dbReference type="RefSeq" id="WP_092264036.1">
    <property type="nucleotide sequence ID" value="NZ_FNZA01000005.1"/>
</dbReference>
<dbReference type="STRING" id="856736.SAMN04488058_10541"/>
<dbReference type="AlphaFoldDB" id="A0A1H6X0J7"/>
<organism evidence="2 3">
    <name type="scientific">Deinococcus reticulitermitis</name>
    <dbReference type="NCBI Taxonomy" id="856736"/>
    <lineage>
        <taxon>Bacteria</taxon>
        <taxon>Thermotogati</taxon>
        <taxon>Deinococcota</taxon>
        <taxon>Deinococci</taxon>
        <taxon>Deinococcales</taxon>
        <taxon>Deinococcaceae</taxon>
        <taxon>Deinococcus</taxon>
    </lineage>
</organism>
<accession>A0A1H6X0J7</accession>
<evidence type="ECO:0000259" key="1">
    <source>
        <dbReference type="PROSITE" id="PS51186"/>
    </source>
</evidence>